<evidence type="ECO:0000256" key="4">
    <source>
        <dbReference type="PROSITE-ProRule" id="PRU00094"/>
    </source>
</evidence>
<evidence type="ECO:0000256" key="5">
    <source>
        <dbReference type="SAM" id="MobiDB-lite"/>
    </source>
</evidence>
<name>A0A1X2GRT5_9FUNG</name>
<evidence type="ECO:0000256" key="2">
    <source>
        <dbReference type="ARBA" id="ARBA00022771"/>
    </source>
</evidence>
<dbReference type="GO" id="GO:0043565">
    <property type="term" value="F:sequence-specific DNA binding"/>
    <property type="evidence" value="ECO:0007669"/>
    <property type="project" value="InterPro"/>
</dbReference>
<dbReference type="GO" id="GO:0006355">
    <property type="term" value="P:regulation of DNA-templated transcription"/>
    <property type="evidence" value="ECO:0007669"/>
    <property type="project" value="InterPro"/>
</dbReference>
<evidence type="ECO:0000313" key="8">
    <source>
        <dbReference type="Proteomes" id="UP000242146"/>
    </source>
</evidence>
<dbReference type="InterPro" id="IPR013088">
    <property type="entry name" value="Znf_NHR/GATA"/>
</dbReference>
<dbReference type="STRING" id="101127.A0A1X2GRT5"/>
<dbReference type="InterPro" id="IPR000679">
    <property type="entry name" value="Znf_GATA"/>
</dbReference>
<protein>
    <recommendedName>
        <fullName evidence="6">GATA-type domain-containing protein</fullName>
    </recommendedName>
</protein>
<reference evidence="7 8" key="1">
    <citation type="submission" date="2016-07" db="EMBL/GenBank/DDBJ databases">
        <title>Pervasive Adenine N6-methylation of Active Genes in Fungi.</title>
        <authorList>
            <consortium name="DOE Joint Genome Institute"/>
            <person name="Mondo S.J."/>
            <person name="Dannebaum R.O."/>
            <person name="Kuo R.C."/>
            <person name="Labutti K."/>
            <person name="Haridas S."/>
            <person name="Kuo A."/>
            <person name="Salamov A."/>
            <person name="Ahrendt S.R."/>
            <person name="Lipzen A."/>
            <person name="Sullivan W."/>
            <person name="Andreopoulos W.B."/>
            <person name="Clum A."/>
            <person name="Lindquist E."/>
            <person name="Daum C."/>
            <person name="Ramamoorthy G.K."/>
            <person name="Gryganskyi A."/>
            <person name="Culley D."/>
            <person name="Magnuson J.K."/>
            <person name="James T.Y."/>
            <person name="O'Malley M.A."/>
            <person name="Stajich J.E."/>
            <person name="Spatafora J.W."/>
            <person name="Visel A."/>
            <person name="Grigoriev I.V."/>
        </authorList>
    </citation>
    <scope>NUCLEOTIDE SEQUENCE [LARGE SCALE GENOMIC DNA]</scope>
    <source>
        <strain evidence="7 8">NRRL 3301</strain>
    </source>
</reference>
<dbReference type="CDD" id="cd00202">
    <property type="entry name" value="ZnF_GATA"/>
    <property type="match status" value="1"/>
</dbReference>
<dbReference type="GO" id="GO:0008270">
    <property type="term" value="F:zinc ion binding"/>
    <property type="evidence" value="ECO:0007669"/>
    <property type="project" value="UniProtKB-KW"/>
</dbReference>
<dbReference type="Gene3D" id="3.30.50.10">
    <property type="entry name" value="Erythroid Transcription Factor GATA-1, subunit A"/>
    <property type="match status" value="1"/>
</dbReference>
<feature type="region of interest" description="Disordered" evidence="5">
    <location>
        <begin position="1"/>
        <end position="122"/>
    </location>
</feature>
<dbReference type="SMART" id="SM00401">
    <property type="entry name" value="ZnF_GATA"/>
    <property type="match status" value="1"/>
</dbReference>
<feature type="compositionally biased region" description="Basic and acidic residues" evidence="5">
    <location>
        <begin position="7"/>
        <end position="17"/>
    </location>
</feature>
<feature type="region of interest" description="Disordered" evidence="5">
    <location>
        <begin position="340"/>
        <end position="374"/>
    </location>
</feature>
<feature type="compositionally biased region" description="Polar residues" evidence="5">
    <location>
        <begin position="36"/>
        <end position="51"/>
    </location>
</feature>
<dbReference type="PROSITE" id="PS00344">
    <property type="entry name" value="GATA_ZN_FINGER_1"/>
    <property type="match status" value="1"/>
</dbReference>
<gene>
    <name evidence="7" type="ORF">DM01DRAFT_1333210</name>
</gene>
<keyword evidence="8" id="KW-1185">Reference proteome</keyword>
<keyword evidence="1" id="KW-0479">Metal-binding</keyword>
<evidence type="ECO:0000259" key="6">
    <source>
        <dbReference type="PROSITE" id="PS50114"/>
    </source>
</evidence>
<organism evidence="7 8">
    <name type="scientific">Hesseltinella vesiculosa</name>
    <dbReference type="NCBI Taxonomy" id="101127"/>
    <lineage>
        <taxon>Eukaryota</taxon>
        <taxon>Fungi</taxon>
        <taxon>Fungi incertae sedis</taxon>
        <taxon>Mucoromycota</taxon>
        <taxon>Mucoromycotina</taxon>
        <taxon>Mucoromycetes</taxon>
        <taxon>Mucorales</taxon>
        <taxon>Cunninghamellaceae</taxon>
        <taxon>Hesseltinella</taxon>
    </lineage>
</organism>
<sequence length="374" mass="41503">MSASSRNESHPMPDKRPTLPPISSMDGYLRERAASSPIQPSLPTSPWTVSTPCPEDHPMTGHQHPSMLLPSPPTAPMPSSLPTTMPSFASIHPHHVPSNHAPRSSSNSSSSSSSSMDIPYTSASVPVPAMTMSSLYQRRDSSSLSHERRRSSQDPPSQRIEGDINEVLLQCHYLSDNMTQQKAMLLDQDYFSDSTNMRPWLDGMIGRANEVLNALLRLRKQQMASEIMKLHGGQDQVADSHQDLGQSEIITTTKLSGKMEGSFHTIRQKRRGRRAAFQGRCHSCNISETPEWRRGPDGARTLCNACGLHYAKLTRKKAESQKDTIKPMKRETYDVLVTDLSVNDQDPMRRSRRSLSQSTPSSSLSTSFHASSPK</sequence>
<dbReference type="Proteomes" id="UP000242146">
    <property type="component" value="Unassembled WGS sequence"/>
</dbReference>
<feature type="domain" description="GATA-type" evidence="6">
    <location>
        <begin position="280"/>
        <end position="330"/>
    </location>
</feature>
<keyword evidence="2 4" id="KW-0863">Zinc-finger</keyword>
<proteinExistence type="predicted"/>
<comment type="caution">
    <text evidence="7">The sequence shown here is derived from an EMBL/GenBank/DDBJ whole genome shotgun (WGS) entry which is preliminary data.</text>
</comment>
<feature type="compositionally biased region" description="Low complexity" evidence="5">
    <location>
        <begin position="104"/>
        <end position="115"/>
    </location>
</feature>
<dbReference type="EMBL" id="MCGT01000005">
    <property type="protein sequence ID" value="ORX59754.1"/>
    <property type="molecule type" value="Genomic_DNA"/>
</dbReference>
<dbReference type="PROSITE" id="PS50114">
    <property type="entry name" value="GATA_ZN_FINGER_2"/>
    <property type="match status" value="1"/>
</dbReference>
<evidence type="ECO:0000256" key="1">
    <source>
        <dbReference type="ARBA" id="ARBA00022723"/>
    </source>
</evidence>
<dbReference type="OrthoDB" id="2162994at2759"/>
<dbReference type="SUPFAM" id="SSF57716">
    <property type="entry name" value="Glucocorticoid receptor-like (DNA-binding domain)"/>
    <property type="match status" value="1"/>
</dbReference>
<feature type="compositionally biased region" description="Low complexity" evidence="5">
    <location>
        <begin position="77"/>
        <end position="87"/>
    </location>
</feature>
<feature type="region of interest" description="Disordered" evidence="5">
    <location>
        <begin position="136"/>
        <end position="162"/>
    </location>
</feature>
<feature type="compositionally biased region" description="Low complexity" evidence="5">
    <location>
        <begin position="354"/>
        <end position="374"/>
    </location>
</feature>
<dbReference type="AlphaFoldDB" id="A0A1X2GRT5"/>
<dbReference type="PANTHER" id="PTHR45658">
    <property type="entry name" value="GATA TRANSCRIPTION FACTOR"/>
    <property type="match status" value="1"/>
</dbReference>
<accession>A0A1X2GRT5</accession>
<dbReference type="Pfam" id="PF00320">
    <property type="entry name" value="GATA"/>
    <property type="match status" value="1"/>
</dbReference>
<evidence type="ECO:0000256" key="3">
    <source>
        <dbReference type="ARBA" id="ARBA00022833"/>
    </source>
</evidence>
<evidence type="ECO:0000313" key="7">
    <source>
        <dbReference type="EMBL" id="ORX59754.1"/>
    </source>
</evidence>
<keyword evidence="3" id="KW-0862">Zinc</keyword>
<dbReference type="InterPro" id="IPR051140">
    <property type="entry name" value="GATA_TF"/>
</dbReference>